<accession>T0QP71</accession>
<dbReference type="Proteomes" id="UP000030762">
    <property type="component" value="Unassembled WGS sequence"/>
</dbReference>
<evidence type="ECO:0000313" key="3">
    <source>
        <dbReference type="Proteomes" id="UP000030762"/>
    </source>
</evidence>
<dbReference type="OMA" id="CHPTHAR"/>
<feature type="compositionally biased region" description="Acidic residues" evidence="1">
    <location>
        <begin position="115"/>
        <end position="126"/>
    </location>
</feature>
<dbReference type="GeneID" id="19947666"/>
<proteinExistence type="predicted"/>
<dbReference type="AlphaFoldDB" id="T0QP71"/>
<sequence length="126" mass="13668">MLDTTRACPTPDAVCAKRACPMVDAVDAKRPRVAADDCADDDAASDELDASRCQYATAALRFGECHPTHARYLYKSKLADVEAQGETLRAAAMRSYLDCSDEAIDGDTDTSLQWSDDDDDDDGKKP</sequence>
<keyword evidence="3" id="KW-1185">Reference proteome</keyword>
<name>T0QP71_SAPDV</name>
<organism evidence="2 3">
    <name type="scientific">Saprolegnia diclina (strain VS20)</name>
    <dbReference type="NCBI Taxonomy" id="1156394"/>
    <lineage>
        <taxon>Eukaryota</taxon>
        <taxon>Sar</taxon>
        <taxon>Stramenopiles</taxon>
        <taxon>Oomycota</taxon>
        <taxon>Saprolegniomycetes</taxon>
        <taxon>Saprolegniales</taxon>
        <taxon>Saprolegniaceae</taxon>
        <taxon>Saprolegnia</taxon>
    </lineage>
</organism>
<dbReference type="EMBL" id="JH767150">
    <property type="protein sequence ID" value="EQC35655.1"/>
    <property type="molecule type" value="Genomic_DNA"/>
</dbReference>
<feature type="region of interest" description="Disordered" evidence="1">
    <location>
        <begin position="102"/>
        <end position="126"/>
    </location>
</feature>
<dbReference type="VEuPathDB" id="FungiDB:SDRG_06939"/>
<evidence type="ECO:0000256" key="1">
    <source>
        <dbReference type="SAM" id="MobiDB-lite"/>
    </source>
</evidence>
<gene>
    <name evidence="2" type="ORF">SDRG_06939</name>
</gene>
<protein>
    <submittedName>
        <fullName evidence="2">Uncharacterized protein</fullName>
    </submittedName>
</protein>
<evidence type="ECO:0000313" key="2">
    <source>
        <dbReference type="EMBL" id="EQC35655.1"/>
    </source>
</evidence>
<dbReference type="OrthoDB" id="10408333at2759"/>
<reference evidence="2 3" key="1">
    <citation type="submission" date="2012-04" db="EMBL/GenBank/DDBJ databases">
        <title>The Genome Sequence of Saprolegnia declina VS20.</title>
        <authorList>
            <consortium name="The Broad Institute Genome Sequencing Platform"/>
            <person name="Russ C."/>
            <person name="Nusbaum C."/>
            <person name="Tyler B."/>
            <person name="van West P."/>
            <person name="Dieguez-Uribeondo J."/>
            <person name="de Bruijn I."/>
            <person name="Tripathy S."/>
            <person name="Jiang R."/>
            <person name="Young S.K."/>
            <person name="Zeng Q."/>
            <person name="Gargeya S."/>
            <person name="Fitzgerald M."/>
            <person name="Haas B."/>
            <person name="Abouelleil A."/>
            <person name="Alvarado L."/>
            <person name="Arachchi H.M."/>
            <person name="Berlin A."/>
            <person name="Chapman S.B."/>
            <person name="Goldberg J."/>
            <person name="Griggs A."/>
            <person name="Gujja S."/>
            <person name="Hansen M."/>
            <person name="Howarth C."/>
            <person name="Imamovic A."/>
            <person name="Larimer J."/>
            <person name="McCowen C."/>
            <person name="Montmayeur A."/>
            <person name="Murphy C."/>
            <person name="Neiman D."/>
            <person name="Pearson M."/>
            <person name="Priest M."/>
            <person name="Roberts A."/>
            <person name="Saif S."/>
            <person name="Shea T."/>
            <person name="Sisk P."/>
            <person name="Sykes S."/>
            <person name="Wortman J."/>
            <person name="Nusbaum C."/>
            <person name="Birren B."/>
        </authorList>
    </citation>
    <scope>NUCLEOTIDE SEQUENCE [LARGE SCALE GENOMIC DNA]</scope>
    <source>
        <strain evidence="2 3">VS20</strain>
    </source>
</reference>
<dbReference type="InParanoid" id="T0QP71"/>
<dbReference type="RefSeq" id="XP_008610972.1">
    <property type="nucleotide sequence ID" value="XM_008612750.1"/>
</dbReference>